<feature type="transmembrane region" description="Helical" evidence="1">
    <location>
        <begin position="346"/>
        <end position="364"/>
    </location>
</feature>
<keyword evidence="3" id="KW-1185">Reference proteome</keyword>
<feature type="transmembrane region" description="Helical" evidence="1">
    <location>
        <begin position="246"/>
        <end position="266"/>
    </location>
</feature>
<keyword evidence="1" id="KW-1133">Transmembrane helix</keyword>
<evidence type="ECO:0000256" key="1">
    <source>
        <dbReference type="RuleBase" id="RU362044"/>
    </source>
</evidence>
<dbReference type="GO" id="GO:0005548">
    <property type="term" value="F:phospholipid transporter activity"/>
    <property type="evidence" value="ECO:0007669"/>
    <property type="project" value="TreeGrafter"/>
</dbReference>
<feature type="transmembrane region" description="Helical" evidence="1">
    <location>
        <begin position="303"/>
        <end position="326"/>
    </location>
</feature>
<feature type="transmembrane region" description="Helical" evidence="1">
    <location>
        <begin position="155"/>
        <end position="177"/>
    </location>
</feature>
<comment type="caution">
    <text evidence="2">The sequence shown here is derived from an EMBL/GenBank/DDBJ whole genome shotgun (WGS) entry which is preliminary data.</text>
</comment>
<evidence type="ECO:0000313" key="2">
    <source>
        <dbReference type="EMBL" id="RXK14434.1"/>
    </source>
</evidence>
<dbReference type="Pfam" id="PF02405">
    <property type="entry name" value="MlaE"/>
    <property type="match status" value="1"/>
</dbReference>
<protein>
    <submittedName>
        <fullName evidence="2">ABC transporter permease</fullName>
    </submittedName>
</protein>
<dbReference type="SUPFAM" id="SSF52091">
    <property type="entry name" value="SpoIIaa-like"/>
    <property type="match status" value="1"/>
</dbReference>
<comment type="similarity">
    <text evidence="1">Belongs to the MlaE permease family.</text>
</comment>
<dbReference type="PANTHER" id="PTHR30188:SF3">
    <property type="entry name" value="ABC TRANSPORTER PERMEASE"/>
    <property type="match status" value="1"/>
</dbReference>
<dbReference type="InterPro" id="IPR003453">
    <property type="entry name" value="ABC_MlaE_roteobac"/>
</dbReference>
<organism evidence="2 3">
    <name type="scientific">Halarcobacter mediterraneus</name>
    <dbReference type="NCBI Taxonomy" id="2023153"/>
    <lineage>
        <taxon>Bacteria</taxon>
        <taxon>Pseudomonadati</taxon>
        <taxon>Campylobacterota</taxon>
        <taxon>Epsilonproteobacteria</taxon>
        <taxon>Campylobacterales</taxon>
        <taxon>Arcobacteraceae</taxon>
        <taxon>Halarcobacter</taxon>
    </lineage>
</organism>
<dbReference type="EMBL" id="NXIE01000001">
    <property type="protein sequence ID" value="RXK14434.1"/>
    <property type="molecule type" value="Genomic_DNA"/>
</dbReference>
<keyword evidence="1" id="KW-0812">Transmembrane</keyword>
<reference evidence="2 3" key="1">
    <citation type="submission" date="2017-09" db="EMBL/GenBank/DDBJ databases">
        <title>Genomics of the genus Arcobacter.</title>
        <authorList>
            <person name="Perez-Cataluna A."/>
            <person name="Figueras M.J."/>
            <person name="Salas-Masso N."/>
        </authorList>
    </citation>
    <scope>NUCLEOTIDE SEQUENCE [LARGE SCALE GENOMIC DNA]</scope>
    <source>
        <strain evidence="2 3">F156-34</strain>
    </source>
</reference>
<dbReference type="InterPro" id="IPR036513">
    <property type="entry name" value="STAS_dom_sf"/>
</dbReference>
<dbReference type="InterPro" id="IPR030802">
    <property type="entry name" value="Permease_MalE"/>
</dbReference>
<keyword evidence="1" id="KW-0472">Membrane</keyword>
<gene>
    <name evidence="2" type="ORF">CP965_03010</name>
</gene>
<dbReference type="NCBIfam" id="TIGR00056">
    <property type="entry name" value="MlaE family lipid ABC transporter permease subunit"/>
    <property type="match status" value="1"/>
</dbReference>
<proteinExistence type="inferred from homology"/>
<sequence>MINLDLNMKTFYINNNWEYHSLEEKIKELEKFFFSLNKEEVTFDFSSLKNIDSSGIILLIKYIKLIEKTSKVNLKNISKKHEKMLNLYSSNYTHEESTKEYKSNFIENIGKEAISNKNSFLDFMSFIGRVFTFFIYLVFNPSKYRFKATINQMEIAAIHILPIIALALFLVGFVTAYQGADQLNRFGAAIIVIEMSTMSMFREIAPFLAAIIVAGRSASSYTAQIGTMKITEEISAMKTMGFDPDIFLVIPRIVALVIVMPLLVFFADISSLLGEMVITKIHLGVSYTQFIDRIYEYVEVRHILLGLFKAPLFGLLIALIGCYRGFQVKSGTDIGKYTTKAVVDSIFWLIIINALISLLSIELGF</sequence>
<evidence type="ECO:0000313" key="3">
    <source>
        <dbReference type="Proteomes" id="UP000289718"/>
    </source>
</evidence>
<dbReference type="Proteomes" id="UP000289718">
    <property type="component" value="Unassembled WGS sequence"/>
</dbReference>
<name>A0A4Q1AWA3_9BACT</name>
<dbReference type="PANTHER" id="PTHR30188">
    <property type="entry name" value="ABC TRANSPORTER PERMEASE PROTEIN-RELATED"/>
    <property type="match status" value="1"/>
</dbReference>
<feature type="transmembrane region" description="Helical" evidence="1">
    <location>
        <begin position="120"/>
        <end position="139"/>
    </location>
</feature>
<dbReference type="AlphaFoldDB" id="A0A4Q1AWA3"/>
<dbReference type="GO" id="GO:0043190">
    <property type="term" value="C:ATP-binding cassette (ABC) transporter complex"/>
    <property type="evidence" value="ECO:0007669"/>
    <property type="project" value="InterPro"/>
</dbReference>
<accession>A0A4Q1AWA3</accession>